<sequence>MQIGTAVDLSWYQSNEGRELISSLRQPFGLLEKPLALLINSYEVLEYKLLLYGKSCVGKSRFLSKLLNVHRINANYCETPGIQISTIYWPVKMIPAGTITIFKLNFWDVGDNSLLRHDYIVDVI</sequence>
<dbReference type="InParanoid" id="T1ENZ3"/>
<evidence type="ECO:0000256" key="7">
    <source>
        <dbReference type="ARBA" id="ARBA00023212"/>
    </source>
</evidence>
<dbReference type="Gene3D" id="3.40.50.300">
    <property type="entry name" value="P-loop containing nucleotide triphosphate hydrolases"/>
    <property type="match status" value="1"/>
</dbReference>
<dbReference type="GO" id="GO:0005525">
    <property type="term" value="F:GTP binding"/>
    <property type="evidence" value="ECO:0007669"/>
    <property type="project" value="UniProtKB-KW"/>
</dbReference>
<evidence type="ECO:0000256" key="5">
    <source>
        <dbReference type="ARBA" id="ARBA00022927"/>
    </source>
</evidence>
<dbReference type="GO" id="GO:0003924">
    <property type="term" value="F:GTPase activity"/>
    <property type="evidence" value="ECO:0007669"/>
    <property type="project" value="InterPro"/>
</dbReference>
<protein>
    <recommendedName>
        <fullName evidence="12">REM2- and Rab-like small GTPase 1</fullName>
    </recommendedName>
</protein>
<evidence type="ECO:0000313" key="9">
    <source>
        <dbReference type="EMBL" id="ESO12795.1"/>
    </source>
</evidence>
<dbReference type="RefSeq" id="XP_009009515.1">
    <property type="nucleotide sequence ID" value="XM_009011267.1"/>
</dbReference>
<dbReference type="PANTHER" id="PTHR14983:SF1">
    <property type="entry name" value="CILIOGENESIS AND PLANAR POLARITY EFFECTOR 2"/>
    <property type="match status" value="1"/>
</dbReference>
<accession>T1ENZ3</accession>
<name>T1ENZ3_HELRO</name>
<evidence type="ECO:0000256" key="8">
    <source>
        <dbReference type="ARBA" id="ARBA00023273"/>
    </source>
</evidence>
<evidence type="ECO:0008006" key="12">
    <source>
        <dbReference type="Google" id="ProtNLM"/>
    </source>
</evidence>
<dbReference type="STRING" id="6412.T1ENZ3"/>
<keyword evidence="4" id="KW-0963">Cytoplasm</keyword>
<keyword evidence="6" id="KW-0342">GTP-binding</keyword>
<evidence type="ECO:0000256" key="4">
    <source>
        <dbReference type="ARBA" id="ARBA00022490"/>
    </source>
</evidence>
<dbReference type="InterPro" id="IPR039677">
    <property type="entry name" value="RSG1"/>
</dbReference>
<evidence type="ECO:0000313" key="10">
    <source>
        <dbReference type="EnsemblMetazoa" id="HelroP159380"/>
    </source>
</evidence>
<keyword evidence="7" id="KW-0206">Cytoskeleton</keyword>
<dbReference type="OMA" id="HRINANY"/>
<organism evidence="10 11">
    <name type="scientific">Helobdella robusta</name>
    <name type="common">Californian leech</name>
    <dbReference type="NCBI Taxonomy" id="6412"/>
    <lineage>
        <taxon>Eukaryota</taxon>
        <taxon>Metazoa</taxon>
        <taxon>Spiralia</taxon>
        <taxon>Lophotrochozoa</taxon>
        <taxon>Annelida</taxon>
        <taxon>Clitellata</taxon>
        <taxon>Hirudinea</taxon>
        <taxon>Rhynchobdellida</taxon>
        <taxon>Glossiphoniidae</taxon>
        <taxon>Helobdella</taxon>
    </lineage>
</organism>
<dbReference type="AlphaFoldDB" id="T1ENZ3"/>
<dbReference type="GO" id="GO:0015031">
    <property type="term" value="P:protein transport"/>
    <property type="evidence" value="ECO:0007669"/>
    <property type="project" value="UniProtKB-KW"/>
</dbReference>
<evidence type="ECO:0000313" key="11">
    <source>
        <dbReference type="Proteomes" id="UP000015101"/>
    </source>
</evidence>
<dbReference type="GeneID" id="20198293"/>
<dbReference type="PANTHER" id="PTHR14983">
    <property type="entry name" value="CILIOGENESIS AND PLANAR POLARITY EFFECTOR 2"/>
    <property type="match status" value="1"/>
</dbReference>
<keyword evidence="6" id="KW-0547">Nucleotide-binding</keyword>
<dbReference type="EMBL" id="AMQM01000240">
    <property type="status" value="NOT_ANNOTATED_CDS"/>
    <property type="molecule type" value="Genomic_DNA"/>
</dbReference>
<dbReference type="CTD" id="20198293"/>
<comment type="similarity">
    <text evidence="2">Belongs to the small GTPase superfamily. Rab family.</text>
</comment>
<dbReference type="Proteomes" id="UP000015101">
    <property type="component" value="Unassembled WGS sequence"/>
</dbReference>
<dbReference type="InterPro" id="IPR027417">
    <property type="entry name" value="P-loop_NTPase"/>
</dbReference>
<dbReference type="SUPFAM" id="SSF52540">
    <property type="entry name" value="P-loop containing nucleoside triphosphate hydrolases"/>
    <property type="match status" value="1"/>
</dbReference>
<dbReference type="eggNOG" id="KOG0395">
    <property type="taxonomic scope" value="Eukaryota"/>
</dbReference>
<keyword evidence="3" id="KW-0813">Transport</keyword>
<dbReference type="HOGENOM" id="CLU_2006336_0_0_1"/>
<reference evidence="10" key="3">
    <citation type="submission" date="2015-06" db="UniProtKB">
        <authorList>
            <consortium name="EnsemblMetazoa"/>
        </authorList>
    </citation>
    <scope>IDENTIFICATION</scope>
</reference>
<dbReference type="KEGG" id="hro:HELRODRAFT_159380"/>
<evidence type="ECO:0000256" key="3">
    <source>
        <dbReference type="ARBA" id="ARBA00022448"/>
    </source>
</evidence>
<comment type="subcellular location">
    <subcellularLocation>
        <location evidence="1">Cytoplasm</location>
        <location evidence="1">Cytoskeleton</location>
        <location evidence="1">Cilium basal body</location>
    </subcellularLocation>
</comment>
<dbReference type="EMBL" id="KB095811">
    <property type="protein sequence ID" value="ESO12795.1"/>
    <property type="molecule type" value="Genomic_DNA"/>
</dbReference>
<keyword evidence="11" id="KW-1185">Reference proteome</keyword>
<evidence type="ECO:0000256" key="2">
    <source>
        <dbReference type="ARBA" id="ARBA00006270"/>
    </source>
</evidence>
<dbReference type="EnsemblMetazoa" id="HelroT159380">
    <property type="protein sequence ID" value="HelroP159380"/>
    <property type="gene ID" value="HelroG159380"/>
</dbReference>
<proteinExistence type="inferred from homology"/>
<reference evidence="11" key="1">
    <citation type="submission" date="2012-12" db="EMBL/GenBank/DDBJ databases">
        <authorList>
            <person name="Hellsten U."/>
            <person name="Grimwood J."/>
            <person name="Chapman J.A."/>
            <person name="Shapiro H."/>
            <person name="Aerts A."/>
            <person name="Otillar R.P."/>
            <person name="Terry A.Y."/>
            <person name="Boore J.L."/>
            <person name="Simakov O."/>
            <person name="Marletaz F."/>
            <person name="Cho S.-J."/>
            <person name="Edsinger-Gonzales E."/>
            <person name="Havlak P."/>
            <person name="Kuo D.-H."/>
            <person name="Larsson T."/>
            <person name="Lv J."/>
            <person name="Arendt D."/>
            <person name="Savage R."/>
            <person name="Osoegawa K."/>
            <person name="de Jong P."/>
            <person name="Lindberg D.R."/>
            <person name="Seaver E.C."/>
            <person name="Weisblat D.A."/>
            <person name="Putnam N.H."/>
            <person name="Grigoriev I.V."/>
            <person name="Rokhsar D.S."/>
        </authorList>
    </citation>
    <scope>NUCLEOTIDE SEQUENCE</scope>
</reference>
<keyword evidence="8" id="KW-0966">Cell projection</keyword>
<dbReference type="OrthoDB" id="10266641at2759"/>
<gene>
    <name evidence="10" type="primary">20198293</name>
    <name evidence="9" type="ORF">HELRODRAFT_159380</name>
</gene>
<evidence type="ECO:0000256" key="1">
    <source>
        <dbReference type="ARBA" id="ARBA00004120"/>
    </source>
</evidence>
<keyword evidence="5" id="KW-0653">Protein transport</keyword>
<evidence type="ECO:0000256" key="6">
    <source>
        <dbReference type="ARBA" id="ARBA00023134"/>
    </source>
</evidence>
<reference evidence="9 11" key="2">
    <citation type="journal article" date="2013" name="Nature">
        <title>Insights into bilaterian evolution from three spiralian genomes.</title>
        <authorList>
            <person name="Simakov O."/>
            <person name="Marletaz F."/>
            <person name="Cho S.J."/>
            <person name="Edsinger-Gonzales E."/>
            <person name="Havlak P."/>
            <person name="Hellsten U."/>
            <person name="Kuo D.H."/>
            <person name="Larsson T."/>
            <person name="Lv J."/>
            <person name="Arendt D."/>
            <person name="Savage R."/>
            <person name="Osoegawa K."/>
            <person name="de Jong P."/>
            <person name="Grimwood J."/>
            <person name="Chapman J.A."/>
            <person name="Shapiro H."/>
            <person name="Aerts A."/>
            <person name="Otillar R.P."/>
            <person name="Terry A.Y."/>
            <person name="Boore J.L."/>
            <person name="Grigoriev I.V."/>
            <person name="Lindberg D.R."/>
            <person name="Seaver E.C."/>
            <person name="Weisblat D.A."/>
            <person name="Putnam N.H."/>
            <person name="Rokhsar D.S."/>
        </authorList>
    </citation>
    <scope>NUCLEOTIDE SEQUENCE</scope>
</reference>